<dbReference type="InterPro" id="IPR011335">
    <property type="entry name" value="Restrct_endonuc-II-like"/>
</dbReference>
<keyword evidence="3" id="KW-0255">Endonuclease</keyword>
<protein>
    <submittedName>
        <fullName evidence="3">Restriction endonuclease</fullName>
        <ecNumber evidence="3">3.1.21.-</ecNumber>
    </submittedName>
</protein>
<dbReference type="Pfam" id="PF04471">
    <property type="entry name" value="Mrr_cat"/>
    <property type="match status" value="1"/>
</dbReference>
<evidence type="ECO:0000259" key="2">
    <source>
        <dbReference type="Pfam" id="PF04471"/>
    </source>
</evidence>
<feature type="transmembrane region" description="Helical" evidence="1">
    <location>
        <begin position="162"/>
        <end position="183"/>
    </location>
</feature>
<reference evidence="4" key="1">
    <citation type="journal article" date="2019" name="Int. J. Syst. Evol. Microbiol.">
        <title>The Global Catalogue of Microorganisms (GCM) 10K type strain sequencing project: providing services to taxonomists for standard genome sequencing and annotation.</title>
        <authorList>
            <consortium name="The Broad Institute Genomics Platform"/>
            <consortium name="The Broad Institute Genome Sequencing Center for Infectious Disease"/>
            <person name="Wu L."/>
            <person name="Ma J."/>
        </authorList>
    </citation>
    <scope>NUCLEOTIDE SEQUENCE [LARGE SCALE GENOMIC DNA]</scope>
    <source>
        <strain evidence="4">CGMCC 4.7152</strain>
    </source>
</reference>
<dbReference type="SUPFAM" id="SSF52980">
    <property type="entry name" value="Restriction endonuclease-like"/>
    <property type="match status" value="1"/>
</dbReference>
<proteinExistence type="predicted"/>
<feature type="domain" description="Restriction endonuclease type IV Mrr" evidence="2">
    <location>
        <begin position="15"/>
        <end position="106"/>
    </location>
</feature>
<dbReference type="EC" id="3.1.21.-" evidence="3"/>
<name>A0ABV9WGV3_9ACTN</name>
<dbReference type="GO" id="GO:0016787">
    <property type="term" value="F:hydrolase activity"/>
    <property type="evidence" value="ECO:0007669"/>
    <property type="project" value="UniProtKB-KW"/>
</dbReference>
<evidence type="ECO:0000256" key="1">
    <source>
        <dbReference type="SAM" id="Phobius"/>
    </source>
</evidence>
<keyword evidence="3" id="KW-0378">Hydrolase</keyword>
<feature type="transmembrane region" description="Helical" evidence="1">
    <location>
        <begin position="241"/>
        <end position="261"/>
    </location>
</feature>
<dbReference type="Gene3D" id="3.40.1350.10">
    <property type="match status" value="1"/>
</dbReference>
<dbReference type="GO" id="GO:0004519">
    <property type="term" value="F:endonuclease activity"/>
    <property type="evidence" value="ECO:0007669"/>
    <property type="project" value="UniProtKB-KW"/>
</dbReference>
<keyword evidence="1" id="KW-1133">Transmembrane helix</keyword>
<evidence type="ECO:0000313" key="3">
    <source>
        <dbReference type="EMBL" id="MFC5007280.1"/>
    </source>
</evidence>
<sequence length="286" mass="29488">MTANDNGYLGQQTLWQSAEQAALQFMHTIGFTDAVTTSAGADGGLDVVATGAAAQVKALATPVGRPDLQRLRGASFNVATALFFSLNGYTPAAVAYATEARIALFTFGPGLIPNAVNDFAKHLALLAGPGQRWDPHPGAVSSAGVPTPSRSRWQQWSTSRKIAVVLFTPAAVTIAGPVLFAVGREASRRSAQGDPTDSSAQRRTIVTTAGVIGTVLLASISIQNLLWAVVGGKPADGSPGVGAVVGAAVGIVIVIALNSAVSAGRLTWLWVPRSLWTPQIPGTRDI</sequence>
<dbReference type="Proteomes" id="UP001595912">
    <property type="component" value="Unassembled WGS sequence"/>
</dbReference>
<feature type="transmembrane region" description="Helical" evidence="1">
    <location>
        <begin position="204"/>
        <end position="229"/>
    </location>
</feature>
<keyword evidence="4" id="KW-1185">Reference proteome</keyword>
<accession>A0ABV9WGV3</accession>
<dbReference type="RefSeq" id="WP_380127926.1">
    <property type="nucleotide sequence ID" value="NZ_JBHSIU010000121.1"/>
</dbReference>
<gene>
    <name evidence="3" type="ORF">ACFPIJ_56915</name>
</gene>
<dbReference type="InterPro" id="IPR007560">
    <property type="entry name" value="Restrct_endonuc_IV_Mrr"/>
</dbReference>
<keyword evidence="1" id="KW-0812">Transmembrane</keyword>
<dbReference type="InterPro" id="IPR011856">
    <property type="entry name" value="tRNA_endonuc-like_dom_sf"/>
</dbReference>
<keyword evidence="1" id="KW-0472">Membrane</keyword>
<organism evidence="3 4">
    <name type="scientific">Dactylosporangium cerinum</name>
    <dbReference type="NCBI Taxonomy" id="1434730"/>
    <lineage>
        <taxon>Bacteria</taxon>
        <taxon>Bacillati</taxon>
        <taxon>Actinomycetota</taxon>
        <taxon>Actinomycetes</taxon>
        <taxon>Micromonosporales</taxon>
        <taxon>Micromonosporaceae</taxon>
        <taxon>Dactylosporangium</taxon>
    </lineage>
</organism>
<dbReference type="EMBL" id="JBHSIU010000121">
    <property type="protein sequence ID" value="MFC5007280.1"/>
    <property type="molecule type" value="Genomic_DNA"/>
</dbReference>
<evidence type="ECO:0000313" key="4">
    <source>
        <dbReference type="Proteomes" id="UP001595912"/>
    </source>
</evidence>
<keyword evidence="3" id="KW-0540">Nuclease</keyword>
<comment type="caution">
    <text evidence="3">The sequence shown here is derived from an EMBL/GenBank/DDBJ whole genome shotgun (WGS) entry which is preliminary data.</text>
</comment>